<reference evidence="1" key="1">
    <citation type="submission" date="2014-11" db="EMBL/GenBank/DDBJ databases">
        <authorList>
            <person name="Amaro Gonzalez C."/>
        </authorList>
    </citation>
    <scope>NUCLEOTIDE SEQUENCE</scope>
</reference>
<dbReference type="EMBL" id="GBXM01086304">
    <property type="protein sequence ID" value="JAH22273.1"/>
    <property type="molecule type" value="Transcribed_RNA"/>
</dbReference>
<name>A0A0E9R1U0_ANGAN</name>
<sequence length="35" mass="4240">MFNMNNVQLSRENVINEYSKIDYELKTAYILKKTK</sequence>
<organism evidence="1">
    <name type="scientific">Anguilla anguilla</name>
    <name type="common">European freshwater eel</name>
    <name type="synonym">Muraena anguilla</name>
    <dbReference type="NCBI Taxonomy" id="7936"/>
    <lineage>
        <taxon>Eukaryota</taxon>
        <taxon>Metazoa</taxon>
        <taxon>Chordata</taxon>
        <taxon>Craniata</taxon>
        <taxon>Vertebrata</taxon>
        <taxon>Euteleostomi</taxon>
        <taxon>Actinopterygii</taxon>
        <taxon>Neopterygii</taxon>
        <taxon>Teleostei</taxon>
        <taxon>Anguilliformes</taxon>
        <taxon>Anguillidae</taxon>
        <taxon>Anguilla</taxon>
    </lineage>
</organism>
<reference evidence="1" key="2">
    <citation type="journal article" date="2015" name="Fish Shellfish Immunol.">
        <title>Early steps in the European eel (Anguilla anguilla)-Vibrio vulnificus interaction in the gills: Role of the RtxA13 toxin.</title>
        <authorList>
            <person name="Callol A."/>
            <person name="Pajuelo D."/>
            <person name="Ebbesson L."/>
            <person name="Teles M."/>
            <person name="MacKenzie S."/>
            <person name="Amaro C."/>
        </authorList>
    </citation>
    <scope>NUCLEOTIDE SEQUENCE</scope>
</reference>
<accession>A0A0E9R1U0</accession>
<protein>
    <submittedName>
        <fullName evidence="1">Uncharacterized protein</fullName>
    </submittedName>
</protein>
<dbReference type="AlphaFoldDB" id="A0A0E9R1U0"/>
<evidence type="ECO:0000313" key="1">
    <source>
        <dbReference type="EMBL" id="JAH22273.1"/>
    </source>
</evidence>
<proteinExistence type="predicted"/>